<dbReference type="PANTHER" id="PTHR33416">
    <property type="entry name" value="NUCLEAR PORE COMPLEX PROTEIN NUP1"/>
    <property type="match status" value="1"/>
</dbReference>
<dbReference type="OrthoDB" id="666185at2759"/>
<evidence type="ECO:0000313" key="4">
    <source>
        <dbReference type="Proteomes" id="UP000215914"/>
    </source>
</evidence>
<gene>
    <name evidence="3" type="ORF">HannXRQ_Chr13g0412371</name>
    <name evidence="2" type="ORF">HanXRQr2_Chr13g0599441</name>
</gene>
<dbReference type="EMBL" id="CM007902">
    <property type="protein sequence ID" value="OTG02378.1"/>
    <property type="molecule type" value="Genomic_DNA"/>
</dbReference>
<feature type="region of interest" description="Disordered" evidence="1">
    <location>
        <begin position="238"/>
        <end position="288"/>
    </location>
</feature>
<protein>
    <submittedName>
        <fullName evidence="3">Uncharacterized protein</fullName>
    </submittedName>
</protein>
<sequence>MDSASPATADPAAAGRSGGKIIKRRPISARKTPYHRPAPNPQPENPNWRNGLLFPAKFVAGGATRLLSSIWNPKSWGTRSSSSESGDSDSEVGIEDDYVRDEIVPDADAELNQDKGSSSGKSEILYLIEQLVMLEHFSREECDRLIEIMNSRVVDYTMKDGMDAAPKKPDIIGKAIMEARKKISENMAGTSSKSDLDNSIHGSKSVMNPNMDNHSGASWKIQNEMQRLHSKAAELLKPNESISLEAPKPDTKNTQDDVPTETLSSLPTIDEQNLTAEEKDVKDDKAGDDVTLIEEDHDLTTEYAEVADVVNASQGSSNTSEPTSTKAANSPSVNRPVTRARRYNTRRGRGRGKGK</sequence>
<feature type="region of interest" description="Disordered" evidence="1">
    <location>
        <begin position="75"/>
        <end position="94"/>
    </location>
</feature>
<reference evidence="2 4" key="1">
    <citation type="journal article" date="2017" name="Nature">
        <title>The sunflower genome provides insights into oil metabolism, flowering and Asterid evolution.</title>
        <authorList>
            <person name="Badouin H."/>
            <person name="Gouzy J."/>
            <person name="Grassa C.J."/>
            <person name="Murat F."/>
            <person name="Staton S.E."/>
            <person name="Cottret L."/>
            <person name="Lelandais-Briere C."/>
            <person name="Owens G.L."/>
            <person name="Carrere S."/>
            <person name="Mayjonade B."/>
            <person name="Legrand L."/>
            <person name="Gill N."/>
            <person name="Kane N.C."/>
            <person name="Bowers J.E."/>
            <person name="Hubner S."/>
            <person name="Bellec A."/>
            <person name="Berard A."/>
            <person name="Berges H."/>
            <person name="Blanchet N."/>
            <person name="Boniface M.C."/>
            <person name="Brunel D."/>
            <person name="Catrice O."/>
            <person name="Chaidir N."/>
            <person name="Claudel C."/>
            <person name="Donnadieu C."/>
            <person name="Faraut T."/>
            <person name="Fievet G."/>
            <person name="Helmstetter N."/>
            <person name="King M."/>
            <person name="Knapp S.J."/>
            <person name="Lai Z."/>
            <person name="Le Paslier M.C."/>
            <person name="Lippi Y."/>
            <person name="Lorenzon L."/>
            <person name="Mandel J.R."/>
            <person name="Marage G."/>
            <person name="Marchand G."/>
            <person name="Marquand E."/>
            <person name="Bret-Mestries E."/>
            <person name="Morien E."/>
            <person name="Nambeesan S."/>
            <person name="Nguyen T."/>
            <person name="Pegot-Espagnet P."/>
            <person name="Pouilly N."/>
            <person name="Raftis F."/>
            <person name="Sallet E."/>
            <person name="Schiex T."/>
            <person name="Thomas J."/>
            <person name="Vandecasteele C."/>
            <person name="Vares D."/>
            <person name="Vear F."/>
            <person name="Vautrin S."/>
            <person name="Crespi M."/>
            <person name="Mangin B."/>
            <person name="Burke J.M."/>
            <person name="Salse J."/>
            <person name="Munos S."/>
            <person name="Vincourt P."/>
            <person name="Rieseberg L.H."/>
            <person name="Langlade N.B."/>
        </authorList>
    </citation>
    <scope>NUCLEOTIDE SEQUENCE [LARGE SCALE GENOMIC DNA]</scope>
    <source>
        <strain evidence="4">cv. SF193</strain>
        <tissue evidence="2">Leaves</tissue>
    </source>
</reference>
<dbReference type="GO" id="GO:0005635">
    <property type="term" value="C:nuclear envelope"/>
    <property type="evidence" value="ECO:0000318"/>
    <property type="project" value="GO_Central"/>
</dbReference>
<dbReference type="STRING" id="4232.A0A251SU67"/>
<name>A0A251SU67_HELAN</name>
<dbReference type="EMBL" id="MNCJ02000328">
    <property type="protein sequence ID" value="KAF5774359.1"/>
    <property type="molecule type" value="Genomic_DNA"/>
</dbReference>
<feature type="compositionally biased region" description="Basic residues" evidence="1">
    <location>
        <begin position="21"/>
        <end position="34"/>
    </location>
</feature>
<reference evidence="3" key="2">
    <citation type="submission" date="2017-02" db="EMBL/GenBank/DDBJ databases">
        <title>Sunflower complete genome.</title>
        <authorList>
            <person name="Langlade N."/>
            <person name="Munos S."/>
        </authorList>
    </citation>
    <scope>NUCLEOTIDE SEQUENCE [LARGE SCALE GENOMIC DNA]</scope>
    <source>
        <tissue evidence="3">Leaves</tissue>
    </source>
</reference>
<evidence type="ECO:0000256" key="1">
    <source>
        <dbReference type="SAM" id="MobiDB-lite"/>
    </source>
</evidence>
<feature type="compositionally biased region" description="Basic and acidic residues" evidence="1">
    <location>
        <begin position="276"/>
        <end position="288"/>
    </location>
</feature>
<feature type="compositionally biased region" description="Polar residues" evidence="1">
    <location>
        <begin position="200"/>
        <end position="216"/>
    </location>
</feature>
<dbReference type="AlphaFoldDB" id="A0A251SU67"/>
<evidence type="ECO:0000313" key="2">
    <source>
        <dbReference type="EMBL" id="KAF5774359.1"/>
    </source>
</evidence>
<feature type="compositionally biased region" description="Low complexity" evidence="1">
    <location>
        <begin position="1"/>
        <end position="14"/>
    </location>
</feature>
<feature type="region of interest" description="Disordered" evidence="1">
    <location>
        <begin position="309"/>
        <end position="355"/>
    </location>
</feature>
<feature type="compositionally biased region" description="Basic residues" evidence="1">
    <location>
        <begin position="338"/>
        <end position="355"/>
    </location>
</feature>
<dbReference type="InParanoid" id="A0A251SU67"/>
<dbReference type="OMA" id="PKLAVEH"/>
<accession>A0A251SU67</accession>
<dbReference type="Gramene" id="mRNA:HanXRQr2_Chr13g0599441">
    <property type="protein sequence ID" value="mRNA:HanXRQr2_Chr13g0599441"/>
    <property type="gene ID" value="HanXRQr2_Chr13g0599441"/>
</dbReference>
<feature type="compositionally biased region" description="Polar residues" evidence="1">
    <location>
        <begin position="311"/>
        <end position="335"/>
    </location>
</feature>
<proteinExistence type="predicted"/>
<dbReference type="PANTHER" id="PTHR33416:SF17">
    <property type="entry name" value="PROTEIN KAKU4"/>
    <property type="match status" value="1"/>
</dbReference>
<reference evidence="2" key="3">
    <citation type="submission" date="2020-06" db="EMBL/GenBank/DDBJ databases">
        <title>Helianthus annuus Genome sequencing and assembly Release 2.</title>
        <authorList>
            <person name="Gouzy J."/>
            <person name="Langlade N."/>
            <person name="Munos S."/>
        </authorList>
    </citation>
    <scope>NUCLEOTIDE SEQUENCE</scope>
    <source>
        <tissue evidence="2">Leaves</tissue>
    </source>
</reference>
<dbReference type="Proteomes" id="UP000215914">
    <property type="component" value="Chromosome 13"/>
</dbReference>
<dbReference type="GO" id="GO:0071763">
    <property type="term" value="P:nuclear membrane organization"/>
    <property type="evidence" value="ECO:0000318"/>
    <property type="project" value="GO_Central"/>
</dbReference>
<evidence type="ECO:0000313" key="3">
    <source>
        <dbReference type="EMBL" id="OTG02378.1"/>
    </source>
</evidence>
<organism evidence="3 4">
    <name type="scientific">Helianthus annuus</name>
    <name type="common">Common sunflower</name>
    <dbReference type="NCBI Taxonomy" id="4232"/>
    <lineage>
        <taxon>Eukaryota</taxon>
        <taxon>Viridiplantae</taxon>
        <taxon>Streptophyta</taxon>
        <taxon>Embryophyta</taxon>
        <taxon>Tracheophyta</taxon>
        <taxon>Spermatophyta</taxon>
        <taxon>Magnoliopsida</taxon>
        <taxon>eudicotyledons</taxon>
        <taxon>Gunneridae</taxon>
        <taxon>Pentapetalae</taxon>
        <taxon>asterids</taxon>
        <taxon>campanulids</taxon>
        <taxon>Asterales</taxon>
        <taxon>Asteraceae</taxon>
        <taxon>Asteroideae</taxon>
        <taxon>Heliantheae alliance</taxon>
        <taxon>Heliantheae</taxon>
        <taxon>Helianthus</taxon>
    </lineage>
</organism>
<keyword evidence="4" id="KW-1185">Reference proteome</keyword>
<feature type="region of interest" description="Disordered" evidence="1">
    <location>
        <begin position="185"/>
        <end position="216"/>
    </location>
</feature>
<feature type="compositionally biased region" description="Low complexity" evidence="1">
    <location>
        <begin position="75"/>
        <end position="85"/>
    </location>
</feature>
<feature type="compositionally biased region" description="Polar residues" evidence="1">
    <location>
        <begin position="261"/>
        <end position="275"/>
    </location>
</feature>
<feature type="region of interest" description="Disordered" evidence="1">
    <location>
        <begin position="1"/>
        <end position="51"/>
    </location>
</feature>